<evidence type="ECO:0000313" key="3">
    <source>
        <dbReference type="Proteomes" id="UP000824130"/>
    </source>
</evidence>
<dbReference type="AlphaFoldDB" id="A0A9D1N819"/>
<dbReference type="GO" id="GO:0006799">
    <property type="term" value="P:polyphosphate biosynthetic process"/>
    <property type="evidence" value="ECO:0007669"/>
    <property type="project" value="UniProtKB-ARBA"/>
</dbReference>
<gene>
    <name evidence="2" type="ORF">IAD25_08870</name>
</gene>
<accession>A0A9D1N819</accession>
<dbReference type="CDD" id="cd07750">
    <property type="entry name" value="PolyPPase_VTC_like"/>
    <property type="match status" value="1"/>
</dbReference>
<dbReference type="InterPro" id="IPR042267">
    <property type="entry name" value="VTC_sf"/>
</dbReference>
<dbReference type="EMBL" id="DVOB01000191">
    <property type="protein sequence ID" value="HIU96795.1"/>
    <property type="molecule type" value="Genomic_DNA"/>
</dbReference>
<dbReference type="InterPro" id="IPR018966">
    <property type="entry name" value="VTC_domain"/>
</dbReference>
<organism evidence="2 3">
    <name type="scientific">Candidatus Allocopromorpha excrementipullorum</name>
    <dbReference type="NCBI Taxonomy" id="2840743"/>
    <lineage>
        <taxon>Bacteria</taxon>
        <taxon>Bacillati</taxon>
        <taxon>Bacillota</taxon>
        <taxon>Clostridia</taxon>
        <taxon>Eubacteriales</taxon>
        <taxon>Eubacteriaceae</taxon>
        <taxon>Eubacteriaceae incertae sedis</taxon>
        <taxon>Candidatus Allocopromorpha</taxon>
    </lineage>
</organism>
<evidence type="ECO:0000313" key="2">
    <source>
        <dbReference type="EMBL" id="HIU96795.1"/>
    </source>
</evidence>
<reference evidence="2" key="1">
    <citation type="submission" date="2020-10" db="EMBL/GenBank/DDBJ databases">
        <authorList>
            <person name="Gilroy R."/>
        </authorList>
    </citation>
    <scope>NUCLEOTIDE SEQUENCE</scope>
    <source>
        <strain evidence="2">ChiSjej4B22-8349</strain>
    </source>
</reference>
<protein>
    <submittedName>
        <fullName evidence="2">Polyphosphate polymerase domain-containing protein</fullName>
    </submittedName>
</protein>
<dbReference type="Proteomes" id="UP000824130">
    <property type="component" value="Unassembled WGS sequence"/>
</dbReference>
<evidence type="ECO:0000259" key="1">
    <source>
        <dbReference type="Pfam" id="PF09359"/>
    </source>
</evidence>
<dbReference type="Pfam" id="PF09359">
    <property type="entry name" value="VTC"/>
    <property type="match status" value="1"/>
</dbReference>
<comment type="caution">
    <text evidence="2">The sequence shown here is derived from an EMBL/GenBank/DDBJ whole genome shotgun (WGS) entry which is preliminary data.</text>
</comment>
<feature type="domain" description="VTC" evidence="1">
    <location>
        <begin position="43"/>
        <end position="259"/>
    </location>
</feature>
<reference evidence="2" key="2">
    <citation type="journal article" date="2021" name="PeerJ">
        <title>Extensive microbial diversity within the chicken gut microbiome revealed by metagenomics and culture.</title>
        <authorList>
            <person name="Gilroy R."/>
            <person name="Ravi A."/>
            <person name="Getino M."/>
            <person name="Pursley I."/>
            <person name="Horton D.L."/>
            <person name="Alikhan N.F."/>
            <person name="Baker D."/>
            <person name="Gharbi K."/>
            <person name="Hall N."/>
            <person name="Watson M."/>
            <person name="Adriaenssens E.M."/>
            <person name="Foster-Nyarko E."/>
            <person name="Jarju S."/>
            <person name="Secka A."/>
            <person name="Antonio M."/>
            <person name="Oren A."/>
            <person name="Chaudhuri R.R."/>
            <person name="La Ragione R."/>
            <person name="Hildebrand F."/>
            <person name="Pallen M.J."/>
        </authorList>
    </citation>
    <scope>NUCLEOTIDE SEQUENCE</scope>
    <source>
        <strain evidence="2">ChiSjej4B22-8349</strain>
    </source>
</reference>
<name>A0A9D1N819_9FIRM</name>
<sequence>MMTETTEPVVTSSDAVTAAHTVTVAPAVYGRLLVMEKPPGRFRHEMKYGLDGTADIILSSRLRKLFRHDRHADSHGSYRVSSLYFDTPYDKAMWEKMAGIRKREKFRIRYYNDDMSFIRLEKKYKAGNLCSKRSASLTFQQVVRLLEGDAEFLLESGDALLTEFYSKIKGQLLRPVTMVSYMREAFLYDPGNVRITIDRQLRSGSWYAGFPADMRKVADVSEGKGVLEVKYDDFLPDIVRMAVQADGLRWQAYSKYAASRRFD</sequence>
<dbReference type="Gene3D" id="3.20.100.30">
    <property type="entry name" value="VTC, catalytic tunnel domain"/>
    <property type="match status" value="1"/>
</dbReference>
<proteinExistence type="predicted"/>